<dbReference type="EMBL" id="CP045273">
    <property type="protein sequence ID" value="QJX80431.1"/>
    <property type="molecule type" value="Genomic_DNA"/>
</dbReference>
<name>A0A6M6DZZ1_PRIMG</name>
<proteinExistence type="predicted"/>
<dbReference type="AlphaFoldDB" id="A0A6M6DZZ1"/>
<evidence type="ECO:0000313" key="2">
    <source>
        <dbReference type="Proteomes" id="UP000501076"/>
    </source>
</evidence>
<organism evidence="1 2">
    <name type="scientific">Priestia megaterium</name>
    <name type="common">Bacillus megaterium</name>
    <dbReference type="NCBI Taxonomy" id="1404"/>
    <lineage>
        <taxon>Bacteria</taxon>
        <taxon>Bacillati</taxon>
        <taxon>Bacillota</taxon>
        <taxon>Bacilli</taxon>
        <taxon>Bacillales</taxon>
        <taxon>Bacillaceae</taxon>
        <taxon>Priestia</taxon>
    </lineage>
</organism>
<reference evidence="1 2" key="1">
    <citation type="submission" date="2019-10" db="EMBL/GenBank/DDBJ databases">
        <title>Complete genome sequences for adaption low water activity.</title>
        <authorList>
            <person name="Zhao L."/>
            <person name="Zhong J."/>
        </authorList>
    </citation>
    <scope>NUCLEOTIDE SEQUENCE [LARGE SCALE GENOMIC DNA]</scope>
    <source>
        <strain evidence="1 2">FDU301</strain>
        <plasmid evidence="2">pfdu301a</plasmid>
    </source>
</reference>
<gene>
    <name evidence="1" type="ORF">FDZ14_30555</name>
</gene>
<dbReference type="RefSeq" id="WP_171778421.1">
    <property type="nucleotide sequence ID" value="NZ_CP045273.1"/>
</dbReference>
<geneLocation type="plasmid" evidence="2">
    <name>pfdu301a</name>
</geneLocation>
<keyword evidence="1" id="KW-0614">Plasmid</keyword>
<evidence type="ECO:0000313" key="1">
    <source>
        <dbReference type="EMBL" id="QJX80431.1"/>
    </source>
</evidence>
<accession>A0A6M6DZZ1</accession>
<dbReference type="Proteomes" id="UP000501076">
    <property type="component" value="Plasmid pFDU301A"/>
</dbReference>
<protein>
    <submittedName>
        <fullName evidence="1">Uncharacterized protein</fullName>
    </submittedName>
</protein>
<sequence length="162" mass="18373">MKLMRNYLKNKEEIAISYFDALEIPTHFKLVTESPESIHIDGFTYLSTLDIGQQGESEGYQFVVASQGTEIVGALLFARLDENQEVCKQGGSLNLFYVDVRIDKWNQGIAKQLFVGWAKYLEVLGDKKEIIQLNFETILGMQANIHSVAEKALQNHIISYPN</sequence>